<evidence type="ECO:0000256" key="2">
    <source>
        <dbReference type="ARBA" id="ARBA00023134"/>
    </source>
</evidence>
<dbReference type="RefSeq" id="WP_330132988.1">
    <property type="nucleotide sequence ID" value="NZ_JAUTXY010000003.1"/>
</dbReference>
<reference evidence="4 5" key="1">
    <citation type="submission" date="2023-07" db="EMBL/GenBank/DDBJ databases">
        <authorList>
            <person name="Girao M."/>
            <person name="Carvalho M.F."/>
        </authorList>
    </citation>
    <scope>NUCLEOTIDE SEQUENCE [LARGE SCALE GENOMIC DNA]</scope>
    <source>
        <strain evidence="4 5">YIM65754</strain>
    </source>
</reference>
<gene>
    <name evidence="4" type="ORF">Q7514_09515</name>
</gene>
<keyword evidence="3" id="KW-0732">Signal</keyword>
<accession>A0ABU7LA53</accession>
<evidence type="ECO:0000313" key="5">
    <source>
        <dbReference type="Proteomes" id="UP001336020"/>
    </source>
</evidence>
<keyword evidence="1" id="KW-0547">Nucleotide-binding</keyword>
<proteinExistence type="predicted"/>
<dbReference type="EMBL" id="JAUTXY010000003">
    <property type="protein sequence ID" value="MEE2057762.1"/>
    <property type="molecule type" value="Genomic_DNA"/>
</dbReference>
<dbReference type="PROSITE" id="PS51257">
    <property type="entry name" value="PROKAR_LIPOPROTEIN"/>
    <property type="match status" value="1"/>
</dbReference>
<name>A0ABU7LA53_9NOCA</name>
<evidence type="ECO:0000256" key="3">
    <source>
        <dbReference type="SAM" id="SignalP"/>
    </source>
</evidence>
<feature type="chain" id="PRO_5045254857" description="Lipoprotein" evidence="3">
    <location>
        <begin position="23"/>
        <end position="128"/>
    </location>
</feature>
<keyword evidence="2" id="KW-0342">GTP-binding</keyword>
<dbReference type="Proteomes" id="UP001336020">
    <property type="component" value="Unassembled WGS sequence"/>
</dbReference>
<dbReference type="SUPFAM" id="SSF50465">
    <property type="entry name" value="EF-Tu/eEF-1alpha/eIF2-gamma C-terminal domain"/>
    <property type="match status" value="1"/>
</dbReference>
<evidence type="ECO:0008006" key="6">
    <source>
        <dbReference type="Google" id="ProtNLM"/>
    </source>
</evidence>
<sequence length="128" mass="13277">MRVYVVPLVVVTASLLLTTGCASEDEFAAGPVTFAPGEEILVDLSMKPSNVGGRSGPFFSGYRPQVSFASAEAITCTIKGPAHGEPFAPGTRSTVPIVCTAEVTVDSEDMEVGVLEEGREVGSGTVRL</sequence>
<dbReference type="Gene3D" id="2.40.30.10">
    <property type="entry name" value="Translation factors"/>
    <property type="match status" value="1"/>
</dbReference>
<protein>
    <recommendedName>
        <fullName evidence="6">Lipoprotein</fullName>
    </recommendedName>
</protein>
<feature type="signal peptide" evidence="3">
    <location>
        <begin position="1"/>
        <end position="22"/>
    </location>
</feature>
<organism evidence="4 5">
    <name type="scientific">Rhodococcus artemisiae</name>
    <dbReference type="NCBI Taxonomy" id="714159"/>
    <lineage>
        <taxon>Bacteria</taxon>
        <taxon>Bacillati</taxon>
        <taxon>Actinomycetota</taxon>
        <taxon>Actinomycetes</taxon>
        <taxon>Mycobacteriales</taxon>
        <taxon>Nocardiaceae</taxon>
        <taxon>Rhodococcus</taxon>
    </lineage>
</organism>
<evidence type="ECO:0000256" key="1">
    <source>
        <dbReference type="ARBA" id="ARBA00022741"/>
    </source>
</evidence>
<evidence type="ECO:0000313" key="4">
    <source>
        <dbReference type="EMBL" id="MEE2057762.1"/>
    </source>
</evidence>
<dbReference type="InterPro" id="IPR009001">
    <property type="entry name" value="Transl_elong_EF1A/Init_IF2_C"/>
</dbReference>
<comment type="caution">
    <text evidence="4">The sequence shown here is derived from an EMBL/GenBank/DDBJ whole genome shotgun (WGS) entry which is preliminary data.</text>
</comment>
<keyword evidence="5" id="KW-1185">Reference proteome</keyword>